<name>X1RXH5_9ZZZZ</name>
<dbReference type="PANTHER" id="PTHR36529">
    <property type="entry name" value="SLL1095 PROTEIN"/>
    <property type="match status" value="1"/>
</dbReference>
<dbReference type="EMBL" id="BARW01009884">
    <property type="protein sequence ID" value="GAI85452.1"/>
    <property type="molecule type" value="Genomic_DNA"/>
</dbReference>
<dbReference type="NCBIfam" id="TIGR04282">
    <property type="entry name" value="glyco_like_cofC"/>
    <property type="match status" value="1"/>
</dbReference>
<sequence>MSSERFIFYTPADKREKLSSWLGGRSKLFPQRGDNLGQRMSNAFRFAFAKGAREIVIVGTDIPLLDKEVVLTAFKKLENRQCVIGPSLDGGYYLLGLSHFEGKIFQNINWGTDKVLNQTLGAVKRLGLTYSLLEERFDVDDVEDLVRLKLSLRRYRKAGSPELDFLSDRLDELSLNTH</sequence>
<comment type="caution">
    <text evidence="1">The sequence shown here is derived from an EMBL/GenBank/DDBJ whole genome shotgun (WGS) entry which is preliminary data.</text>
</comment>
<dbReference type="InterPro" id="IPR029044">
    <property type="entry name" value="Nucleotide-diphossugar_trans"/>
</dbReference>
<gene>
    <name evidence="1" type="ORF">S12H4_19701</name>
</gene>
<dbReference type="AlphaFoldDB" id="X1RXH5"/>
<protein>
    <recommendedName>
        <fullName evidence="2">Glycosyltransferase</fullName>
    </recommendedName>
</protein>
<accession>X1RXH5</accession>
<evidence type="ECO:0000313" key="1">
    <source>
        <dbReference type="EMBL" id="GAI85452.1"/>
    </source>
</evidence>
<dbReference type="SUPFAM" id="SSF53448">
    <property type="entry name" value="Nucleotide-diphospho-sugar transferases"/>
    <property type="match status" value="1"/>
</dbReference>
<dbReference type="PANTHER" id="PTHR36529:SF1">
    <property type="entry name" value="GLYCOSYLTRANSFERASE"/>
    <property type="match status" value="1"/>
</dbReference>
<evidence type="ECO:0008006" key="2">
    <source>
        <dbReference type="Google" id="ProtNLM"/>
    </source>
</evidence>
<dbReference type="InterPro" id="IPR018641">
    <property type="entry name" value="Trfase_1_rSAM/seldom-assoc"/>
</dbReference>
<dbReference type="Gene3D" id="3.90.550.10">
    <property type="entry name" value="Spore Coat Polysaccharide Biosynthesis Protein SpsA, Chain A"/>
    <property type="match status" value="1"/>
</dbReference>
<organism evidence="1">
    <name type="scientific">marine sediment metagenome</name>
    <dbReference type="NCBI Taxonomy" id="412755"/>
    <lineage>
        <taxon>unclassified sequences</taxon>
        <taxon>metagenomes</taxon>
        <taxon>ecological metagenomes</taxon>
    </lineage>
</organism>
<dbReference type="Pfam" id="PF09837">
    <property type="entry name" value="DUF2064"/>
    <property type="match status" value="1"/>
</dbReference>
<proteinExistence type="predicted"/>
<reference evidence="1" key="1">
    <citation type="journal article" date="2014" name="Front. Microbiol.">
        <title>High frequency of phylogenetically diverse reductive dehalogenase-homologous genes in deep subseafloor sedimentary metagenomes.</title>
        <authorList>
            <person name="Kawai M."/>
            <person name="Futagami T."/>
            <person name="Toyoda A."/>
            <person name="Takaki Y."/>
            <person name="Nishi S."/>
            <person name="Hori S."/>
            <person name="Arai W."/>
            <person name="Tsubouchi T."/>
            <person name="Morono Y."/>
            <person name="Uchiyama I."/>
            <person name="Ito T."/>
            <person name="Fujiyama A."/>
            <person name="Inagaki F."/>
            <person name="Takami H."/>
        </authorList>
    </citation>
    <scope>NUCLEOTIDE SEQUENCE</scope>
    <source>
        <strain evidence="1">Expedition CK06-06</strain>
    </source>
</reference>